<comment type="caution">
    <text evidence="4">The sequence shown here is derived from an EMBL/GenBank/DDBJ whole genome shotgun (WGS) entry which is preliminary data.</text>
</comment>
<evidence type="ECO:0000256" key="2">
    <source>
        <dbReference type="ARBA" id="ARBA00010876"/>
    </source>
</evidence>
<sequence length="390" mass="43826">MNSLCNLCRRTFISLKSCKPLSRSYSETTEDQHVYDRAIPWKSNKELADYLCDNIVYDSYAIGALNKPYGVSFSKDGLNWQNIEERNKQFKPVIKHRTPKIANPDDVLETNRGFIRDDKINLKAALPLIQDKINDGQPLRVVRVPEKYTSGISLLARNEKVELRIKKCLARSKATRAAIDSYLAIVSGEPMAKNLENFSIGVKLEVSDNKKQKKAVLTKKYSQNEVNRSLVKLATVHSNLLSIGVDESNGEVLASLLRLETGIKRWHFVRLMLASHLLAPALGDHLFGARVKKVMGEIVLIDQWSQAAAIGKQKLDPRLLSRLGLKEGSEMYIPTMIHHSAVSLEGFFGRNADSQLTLQANAPEHFVWTAGRLGLQMPDCEQKDQMEATV</sequence>
<dbReference type="AlphaFoldDB" id="A0A482WV35"/>
<evidence type="ECO:0000256" key="3">
    <source>
        <dbReference type="ARBA" id="ARBA00023235"/>
    </source>
</evidence>
<evidence type="ECO:0000256" key="1">
    <source>
        <dbReference type="ARBA" id="ARBA00001166"/>
    </source>
</evidence>
<evidence type="ECO:0000313" key="5">
    <source>
        <dbReference type="Proteomes" id="UP000291343"/>
    </source>
</evidence>
<dbReference type="STRING" id="195883.A0A482WV35"/>
<name>A0A482WV35_LAOST</name>
<dbReference type="GO" id="GO:0009982">
    <property type="term" value="F:pseudouridine synthase activity"/>
    <property type="evidence" value="ECO:0007669"/>
    <property type="project" value="InterPro"/>
</dbReference>
<proteinExistence type="inferred from homology"/>
<dbReference type="Gene3D" id="3.30.2350.10">
    <property type="entry name" value="Pseudouridine synthase"/>
    <property type="match status" value="1"/>
</dbReference>
<gene>
    <name evidence="4" type="ORF">LSTR_LSTR013772</name>
</gene>
<dbReference type="GO" id="GO:0003723">
    <property type="term" value="F:RNA binding"/>
    <property type="evidence" value="ECO:0007669"/>
    <property type="project" value="InterPro"/>
</dbReference>
<comment type="similarity">
    <text evidence="2">Belongs to the pseudouridine synthase RluA family.</text>
</comment>
<dbReference type="PANTHER" id="PTHR21600">
    <property type="entry name" value="MITOCHONDRIAL RNA PSEUDOURIDINE SYNTHASE"/>
    <property type="match status" value="1"/>
</dbReference>
<organism evidence="4 5">
    <name type="scientific">Laodelphax striatellus</name>
    <name type="common">Small brown planthopper</name>
    <name type="synonym">Delphax striatella</name>
    <dbReference type="NCBI Taxonomy" id="195883"/>
    <lineage>
        <taxon>Eukaryota</taxon>
        <taxon>Metazoa</taxon>
        <taxon>Ecdysozoa</taxon>
        <taxon>Arthropoda</taxon>
        <taxon>Hexapoda</taxon>
        <taxon>Insecta</taxon>
        <taxon>Pterygota</taxon>
        <taxon>Neoptera</taxon>
        <taxon>Paraneoptera</taxon>
        <taxon>Hemiptera</taxon>
        <taxon>Auchenorrhyncha</taxon>
        <taxon>Fulgoroidea</taxon>
        <taxon>Delphacidae</taxon>
        <taxon>Criomorphinae</taxon>
        <taxon>Laodelphax</taxon>
    </lineage>
</organism>
<keyword evidence="3" id="KW-0413">Isomerase</keyword>
<dbReference type="EMBL" id="QKKF02024308">
    <property type="protein sequence ID" value="RZF37465.1"/>
    <property type="molecule type" value="Genomic_DNA"/>
</dbReference>
<protein>
    <submittedName>
        <fullName evidence="4">Uncharacterized protein</fullName>
    </submittedName>
</protein>
<keyword evidence="5" id="KW-1185">Reference proteome</keyword>
<dbReference type="SMR" id="A0A482WV35"/>
<accession>A0A482WV35</accession>
<dbReference type="GO" id="GO:0001522">
    <property type="term" value="P:pseudouridine synthesis"/>
    <property type="evidence" value="ECO:0007669"/>
    <property type="project" value="InterPro"/>
</dbReference>
<dbReference type="InterPro" id="IPR050188">
    <property type="entry name" value="RluA_PseudoU_synthase"/>
</dbReference>
<dbReference type="PANTHER" id="PTHR21600:SF83">
    <property type="entry name" value="PSEUDOURIDYLATE SYNTHASE RPUSD4, MITOCHONDRIAL"/>
    <property type="match status" value="1"/>
</dbReference>
<reference evidence="4 5" key="1">
    <citation type="journal article" date="2017" name="Gigascience">
        <title>Genome sequence of the small brown planthopper, Laodelphax striatellus.</title>
        <authorList>
            <person name="Zhu J."/>
            <person name="Jiang F."/>
            <person name="Wang X."/>
            <person name="Yang P."/>
            <person name="Bao Y."/>
            <person name="Zhao W."/>
            <person name="Wang W."/>
            <person name="Lu H."/>
            <person name="Wang Q."/>
            <person name="Cui N."/>
            <person name="Li J."/>
            <person name="Chen X."/>
            <person name="Luo L."/>
            <person name="Yu J."/>
            <person name="Kang L."/>
            <person name="Cui F."/>
        </authorList>
    </citation>
    <scope>NUCLEOTIDE SEQUENCE [LARGE SCALE GENOMIC DNA]</scope>
    <source>
        <strain evidence="4">Lst14</strain>
    </source>
</reference>
<dbReference type="InterPro" id="IPR020103">
    <property type="entry name" value="PsdUridine_synth_cat_dom_sf"/>
</dbReference>
<comment type="catalytic activity">
    <reaction evidence="1">
        <text>a uridine in mRNA = a pseudouridine in mRNA</text>
        <dbReference type="Rhea" id="RHEA:56644"/>
        <dbReference type="Rhea" id="RHEA-COMP:14658"/>
        <dbReference type="Rhea" id="RHEA-COMP:14659"/>
        <dbReference type="ChEBI" id="CHEBI:65314"/>
        <dbReference type="ChEBI" id="CHEBI:65315"/>
    </reaction>
</comment>
<dbReference type="SUPFAM" id="SSF55120">
    <property type="entry name" value="Pseudouridine synthase"/>
    <property type="match status" value="1"/>
</dbReference>
<evidence type="ECO:0000313" key="4">
    <source>
        <dbReference type="EMBL" id="RZF37465.1"/>
    </source>
</evidence>
<dbReference type="Proteomes" id="UP000291343">
    <property type="component" value="Unassembled WGS sequence"/>
</dbReference>
<dbReference type="InParanoid" id="A0A482WV35"/>
<dbReference type="OrthoDB" id="428658at2759"/>